<dbReference type="Proteomes" id="UP001143856">
    <property type="component" value="Unassembled WGS sequence"/>
</dbReference>
<keyword evidence="2" id="KW-1185">Reference proteome</keyword>
<dbReference type="EMBL" id="JAPDGR010000492">
    <property type="protein sequence ID" value="KAJ2989778.1"/>
    <property type="molecule type" value="Genomic_DNA"/>
</dbReference>
<proteinExistence type="predicted"/>
<organism evidence="1 2">
    <name type="scientific">Xylaria curta</name>
    <dbReference type="NCBI Taxonomy" id="42375"/>
    <lineage>
        <taxon>Eukaryota</taxon>
        <taxon>Fungi</taxon>
        <taxon>Dikarya</taxon>
        <taxon>Ascomycota</taxon>
        <taxon>Pezizomycotina</taxon>
        <taxon>Sordariomycetes</taxon>
        <taxon>Xylariomycetidae</taxon>
        <taxon>Xylariales</taxon>
        <taxon>Xylariaceae</taxon>
        <taxon>Xylaria</taxon>
    </lineage>
</organism>
<gene>
    <name evidence="1" type="ORF">NUW58_g3296</name>
</gene>
<protein>
    <submittedName>
        <fullName evidence="1">Uncharacterized protein</fullName>
    </submittedName>
</protein>
<sequence>MPNPPSTHNNRAEHVVQNISGFMDDLEPAGRPLSQDEEEAVFLQVIDAPYDGKKLEVYNKFRSRQDIYEEMKRLPPHRNRWLNDPLLVNDIGSISSQWSQQFGGGDTHFYRLVNRTSLQQDPLDFDLHPRDSYLTCAQDTNDRLIVIIVNDVWSSQRFRMNTTITGEAFENPRSISSIVTGDSWVSFSDGSLETFAKLLVLDFFVASIYLQPVDYYEKLIYPQVSEKKEKEDIKLLLTKNPHLQVPLGLFEPRLFAKSREAFKEIEDAEGILRSVNNLVGSIDCVIDALQKTDILGAEQPIHKDYTRRTQKLKRLSSERRSNAQRALEALNRHRNKVRIREGLSVENDQTKREFVELPISPNDVKADASAFSASIVNRKLSNKSNMQREELASRLVDRCQSMFLAIKLLEDDLRGGKNLKQLQRAIDQAPQKLDNIYDRNWDRIQRLENSTRSRAFSILRLATFAVRPLTILELTECLLITGECDEIDYEELPDTVDDIYVKTEILEICGSLIEIRGEPSSILGHSTVHLAHFSVREYILYRMPFYGVDPIANEQLRSSSVGIQNNTLAMLCLHYLNCDQTWKEVELGQPGGTIIHAFRRYAANSWHLHVRREAANSGQTFQTINTFFRPPNPNWEQWRMECVDIFPEDWLSHNEREIEVGNRLFYASLLGLAETVEYLIEEVRLEIDNVDSSSRTALIAASITGDRLCATQLLERGANVNFTSSGGATPLHSAAAYQHFDIVKLLLEKGADPCLRDSEGWTPLLVSSELGDVNTVKLLLNHAAGINFADKDGWTPLAIASSNGHTETVEILINHATSIDFADKDGWTPLAISASNGHTETVKMLLNHAASIDLANKNGLTPLMVASRRGDTETVKILLGYAAGVNLASKTGLTPLVLASLHGHIDIVQILLAHGASVNANSWQGHTALTLAAEYGSIDVVRLFLDHGVSIDTSGSYGRSVLSYAAESENTELVELLLQRGANPNSLDTLGRSPIFFATRSGNLAMVYLILSKTSAALESSDIYGSTILSIAVRHGHVDIVEHLLSRGDIDLTSKDIFGRSVASWANVPCIIQRITDTAAKRGVPLELSDNNAPVHSPEGRERYGLPELVPSSFPEVYNPGLAPEVACYRQNIAAPQGNISPTEIPRAGKGRICGCSILALLWAIVALLSVAVIGLAAGTGVQGSRAHDAELKLAALISNATDMDWGCSANPDAITGTSYTSQFFEKRKFEIYCNSNAPNDPIQSIFTGNFNDCVDACASYSMYTPRNFPNVASSVNFTCFGVSFLPDWTNRTNALALGAPGNCYLKPGPQNATALTLPQDGGRVHAAILQGYEAGARHPSLPDTN</sequence>
<evidence type="ECO:0000313" key="1">
    <source>
        <dbReference type="EMBL" id="KAJ2989778.1"/>
    </source>
</evidence>
<evidence type="ECO:0000313" key="2">
    <source>
        <dbReference type="Proteomes" id="UP001143856"/>
    </source>
</evidence>
<name>A0ACC1PBM3_9PEZI</name>
<reference evidence="1" key="1">
    <citation type="submission" date="2022-10" db="EMBL/GenBank/DDBJ databases">
        <title>Genome Sequence of Xylaria curta.</title>
        <authorList>
            <person name="Buettner E."/>
        </authorList>
    </citation>
    <scope>NUCLEOTIDE SEQUENCE</scope>
    <source>
        <strain evidence="1">Babe10</strain>
    </source>
</reference>
<accession>A0ACC1PBM3</accession>
<comment type="caution">
    <text evidence="1">The sequence shown here is derived from an EMBL/GenBank/DDBJ whole genome shotgun (WGS) entry which is preliminary data.</text>
</comment>